<reference evidence="2 3" key="1">
    <citation type="submission" date="2017-05" db="EMBL/GenBank/DDBJ databases">
        <title>The Genome Sequence of Tsuchiyaea wingfieldii DSM 27421.</title>
        <authorList>
            <person name="Cuomo C."/>
            <person name="Passer A."/>
            <person name="Billmyre B."/>
            <person name="Heitman J."/>
        </authorList>
    </citation>
    <scope>NUCLEOTIDE SEQUENCE [LARGE SCALE GENOMIC DNA]</scope>
    <source>
        <strain evidence="2 3">DSM 27421</strain>
    </source>
</reference>
<feature type="compositionally biased region" description="Low complexity" evidence="1">
    <location>
        <begin position="456"/>
        <end position="470"/>
    </location>
</feature>
<comment type="caution">
    <text evidence="2">The sequence shown here is derived from an EMBL/GenBank/DDBJ whole genome shotgun (WGS) entry which is preliminary data.</text>
</comment>
<dbReference type="EMBL" id="NIDF01000064">
    <property type="protein sequence ID" value="TYJ54297.1"/>
    <property type="molecule type" value="Genomic_DNA"/>
</dbReference>
<feature type="region of interest" description="Disordered" evidence="1">
    <location>
        <begin position="108"/>
        <end position="143"/>
    </location>
</feature>
<organism evidence="2 3">
    <name type="scientific">Cryptococcus floricola</name>
    <dbReference type="NCBI Taxonomy" id="2591691"/>
    <lineage>
        <taxon>Eukaryota</taxon>
        <taxon>Fungi</taxon>
        <taxon>Dikarya</taxon>
        <taxon>Basidiomycota</taxon>
        <taxon>Agaricomycotina</taxon>
        <taxon>Tremellomycetes</taxon>
        <taxon>Tremellales</taxon>
        <taxon>Cryptococcaceae</taxon>
        <taxon>Cryptococcus</taxon>
    </lineage>
</organism>
<keyword evidence="3" id="KW-1185">Reference proteome</keyword>
<feature type="compositionally biased region" description="Basic and acidic residues" evidence="1">
    <location>
        <begin position="479"/>
        <end position="489"/>
    </location>
</feature>
<feature type="compositionally biased region" description="Basic and acidic residues" evidence="1">
    <location>
        <begin position="337"/>
        <end position="350"/>
    </location>
</feature>
<protein>
    <recommendedName>
        <fullName evidence="4">RNA polymerase II elongation factor ELL N-terminal domain-containing protein</fullName>
    </recommendedName>
</protein>
<feature type="compositionally biased region" description="Basic and acidic residues" evidence="1">
    <location>
        <begin position="496"/>
        <end position="507"/>
    </location>
</feature>
<evidence type="ECO:0000313" key="3">
    <source>
        <dbReference type="Proteomes" id="UP000322245"/>
    </source>
</evidence>
<feature type="compositionally biased region" description="Basic and acidic residues" evidence="1">
    <location>
        <begin position="272"/>
        <end position="286"/>
    </location>
</feature>
<dbReference type="AlphaFoldDB" id="A0A5D3AS00"/>
<accession>A0A5D3AS00</accession>
<feature type="compositionally biased region" description="Basic and acidic residues" evidence="1">
    <location>
        <begin position="425"/>
        <end position="438"/>
    </location>
</feature>
<dbReference type="Gene3D" id="1.10.10.2670">
    <property type="entry name" value="E3 ubiquitin-protein ligase"/>
    <property type="match status" value="1"/>
</dbReference>
<dbReference type="InterPro" id="IPR042065">
    <property type="entry name" value="E3_ELL-like"/>
</dbReference>
<feature type="compositionally biased region" description="Basic and acidic residues" evidence="1">
    <location>
        <begin position="380"/>
        <end position="414"/>
    </location>
</feature>
<evidence type="ECO:0000256" key="1">
    <source>
        <dbReference type="SAM" id="MobiDB-lite"/>
    </source>
</evidence>
<evidence type="ECO:0000313" key="2">
    <source>
        <dbReference type="EMBL" id="TYJ54297.1"/>
    </source>
</evidence>
<dbReference type="Proteomes" id="UP000322245">
    <property type="component" value="Unassembled WGS sequence"/>
</dbReference>
<name>A0A5D3AS00_9TREE</name>
<sequence length="650" mass="71478">MPLPSSGQVPLVGQAGPSRQAFLIKFPQDTWSILEGSPKATVSVASDGNITLKIPGQDPIPFESRPTSTTSEILALSSSRSKPRLCLSATASTRLNVPFTTKSTARAADRLREQTDALDQRKKDRAARIDGSAPASGLGGAGKKNAERLLGSVSMAVSSSAPGAVAAGSVPLKTRVVQYLAMGETTEEDLCRRMGGDEHHVMRVVQVVGRPSEHRVGVWSLQPSQYAKIKLGAGQWSYTYAEQQQVIRLAHAAFDDLGLPPNAEERIDLARKEKDAHGARSSDGSDKGTPQLPTSQGFSVNPVSVIRDREKARTESPSPSKPKPAPAPVKKGPQSKIARERAKFVAERQRAGSGSLPNTKGPGGMASPNLGPTQSPSLSPEKKDSKALEEQRAEPRKQTEKAKELKPTPKERPFKGASQADPDDERVRKKSDREETKRLPSQVSEDAIKQRRSRPSFDYSSSSSDGPSKPRGAKRERKKPQQDAGKERSIPLAELVKQREKRARELAASDESGEEGEIRGRPKTKRTSDHWIPSAVGHLPLPASIRHDEKRVHKRPIPDHSTSLPERPSNGHLPRRDDRSAQRDPDRLRDRYEELYPAYQKLTEKLSRVHHAAEAGSDIGMSEMEIRKMASKWERWHTELSDIRRWFGRA</sequence>
<feature type="compositionally biased region" description="Polar residues" evidence="1">
    <location>
        <begin position="291"/>
        <end position="302"/>
    </location>
</feature>
<feature type="compositionally biased region" description="Basic and acidic residues" evidence="1">
    <location>
        <begin position="574"/>
        <end position="589"/>
    </location>
</feature>
<feature type="compositionally biased region" description="Basic and acidic residues" evidence="1">
    <location>
        <begin position="108"/>
        <end position="128"/>
    </location>
</feature>
<evidence type="ECO:0008006" key="4">
    <source>
        <dbReference type="Google" id="ProtNLM"/>
    </source>
</evidence>
<proteinExistence type="predicted"/>
<feature type="region of interest" description="Disordered" evidence="1">
    <location>
        <begin position="272"/>
        <end position="589"/>
    </location>
</feature>
<gene>
    <name evidence="2" type="ORF">B9479_005056</name>
</gene>